<protein>
    <recommendedName>
        <fullName evidence="3">Phytanoyl-CoA dioxygenase</fullName>
    </recommendedName>
</protein>
<organism evidence="1 2">
    <name type="scientific">Trinickia soli</name>
    <dbReference type="NCBI Taxonomy" id="380675"/>
    <lineage>
        <taxon>Bacteria</taxon>
        <taxon>Pseudomonadati</taxon>
        <taxon>Pseudomonadota</taxon>
        <taxon>Betaproteobacteria</taxon>
        <taxon>Burkholderiales</taxon>
        <taxon>Burkholderiaceae</taxon>
        <taxon>Trinickia</taxon>
    </lineage>
</organism>
<reference evidence="1 2" key="1">
    <citation type="submission" date="2018-01" db="EMBL/GenBank/DDBJ databases">
        <title>Whole genome analyses suggest that Burkholderia sensu lato contains two further novel genera in the rhizoxinica-symbiotica group Mycetohabitans gen. nov., and Trinickia gen. nov.: implications for the evolution of diazotrophy and nodulation in the Burkholderiaceae.</title>
        <authorList>
            <person name="Estrada-de los Santos P."/>
            <person name="Palmer M."/>
            <person name="Chavez-Ramirez B."/>
            <person name="Beukes C."/>
            <person name="Steenkamp E.T."/>
            <person name="Hirsch A.M."/>
            <person name="Manyaka P."/>
            <person name="Maluk M."/>
            <person name="Lafos M."/>
            <person name="Crook M."/>
            <person name="Gross E."/>
            <person name="Simon M.F."/>
            <person name="Bueno dos Reis Junior F."/>
            <person name="Poole P.S."/>
            <person name="Venter S.N."/>
            <person name="James E.K."/>
        </authorList>
    </citation>
    <scope>NUCLEOTIDE SEQUENCE [LARGE SCALE GENOMIC DNA]</scope>
    <source>
        <strain evidence="1 2">GP25-8</strain>
    </source>
</reference>
<gene>
    <name evidence="1" type="ORF">C0Z19_20025</name>
</gene>
<dbReference type="Proteomes" id="UP000235347">
    <property type="component" value="Unassembled WGS sequence"/>
</dbReference>
<accession>A0A2N7VU43</accession>
<keyword evidence="2" id="KW-1185">Reference proteome</keyword>
<dbReference type="RefSeq" id="WP_102611573.1">
    <property type="nucleotide sequence ID" value="NZ_CADIKD010000012.1"/>
</dbReference>
<comment type="caution">
    <text evidence="1">The sequence shown here is derived from an EMBL/GenBank/DDBJ whole genome shotgun (WGS) entry which is preliminary data.</text>
</comment>
<sequence length="238" mass="26631">MEPMHIVAGHFAKLGYLVLACESLQERMRAVRVRFEQRFLPRFSADATRNRNIVKLVAEDIDVKRFFCSDELIEALRVQLDIIEPVQTGPIVTHYTASDLTGNNYGLPYHQDWPSMGTSTRGVIAWTSIGDIGPGGPGLRIVPGSQLRGLWPGTQTDSGYVLDDQNVAGALDLEVEAGQILLMSPFLVHKTKTSHEPKWKLSLSCRFDDLACEAWDRRNFVSAYRTTVDRSVYLAGSY</sequence>
<name>A0A2N7VU43_9BURK</name>
<dbReference type="InterPro" id="IPR008775">
    <property type="entry name" value="Phytyl_CoA_dOase-like"/>
</dbReference>
<dbReference type="Pfam" id="PF05721">
    <property type="entry name" value="PhyH"/>
    <property type="match status" value="1"/>
</dbReference>
<evidence type="ECO:0000313" key="1">
    <source>
        <dbReference type="EMBL" id="PMS20639.1"/>
    </source>
</evidence>
<proteinExistence type="predicted"/>
<dbReference type="SUPFAM" id="SSF51197">
    <property type="entry name" value="Clavaminate synthase-like"/>
    <property type="match status" value="1"/>
</dbReference>
<dbReference type="Gene3D" id="2.60.120.620">
    <property type="entry name" value="q2cbj1_9rhob like domain"/>
    <property type="match status" value="1"/>
</dbReference>
<evidence type="ECO:0008006" key="3">
    <source>
        <dbReference type="Google" id="ProtNLM"/>
    </source>
</evidence>
<dbReference type="EMBL" id="PNYB01000018">
    <property type="protein sequence ID" value="PMS20639.1"/>
    <property type="molecule type" value="Genomic_DNA"/>
</dbReference>
<evidence type="ECO:0000313" key="2">
    <source>
        <dbReference type="Proteomes" id="UP000235347"/>
    </source>
</evidence>
<dbReference type="AlphaFoldDB" id="A0A2N7VU43"/>
<dbReference type="GO" id="GO:0016706">
    <property type="term" value="F:2-oxoglutarate-dependent dioxygenase activity"/>
    <property type="evidence" value="ECO:0007669"/>
    <property type="project" value="UniProtKB-ARBA"/>
</dbReference>